<organism evidence="2">
    <name type="scientific">Spirocerca lupi</name>
    <dbReference type="NCBI Taxonomy" id="304461"/>
    <lineage>
        <taxon>Eukaryota</taxon>
        <taxon>Metazoa</taxon>
        <taxon>Ecdysozoa</taxon>
        <taxon>Nematoda</taxon>
        <taxon>Chromadorea</taxon>
        <taxon>Rhabditida</taxon>
        <taxon>Spirurina</taxon>
        <taxon>Spiruromorpha</taxon>
        <taxon>Thelazioidea</taxon>
        <taxon>Thelaziidae</taxon>
        <taxon>Spirocerca</taxon>
    </lineage>
</organism>
<feature type="transmembrane region" description="Helical" evidence="1">
    <location>
        <begin position="44"/>
        <end position="67"/>
    </location>
</feature>
<reference evidence="2" key="1">
    <citation type="journal article" date="2013" name="Parasit. Vectors">
        <title>Characterization of the complete mitochondrial genome of Spirocerca lupi: sequence, gene organization and phylogenetic implications.</title>
        <authorList>
            <person name="Liu G.H."/>
            <person name="Wang Y."/>
            <person name="Song H.Q."/>
            <person name="Li M.W."/>
            <person name="Ai L."/>
            <person name="Yu X.L."/>
            <person name="Zhu X.Q."/>
        </authorList>
    </citation>
    <scope>NUCLEOTIDE SEQUENCE</scope>
</reference>
<keyword evidence="1" id="KW-0812">Transmembrane</keyword>
<evidence type="ECO:0000256" key="1">
    <source>
        <dbReference type="SAM" id="Phobius"/>
    </source>
</evidence>
<dbReference type="AlphaFoldDB" id="M9QD40"/>
<gene>
    <name evidence="2" type="primary">nad6</name>
</gene>
<proteinExistence type="predicted"/>
<name>M9QD40_9BILA</name>
<keyword evidence="1" id="KW-1133">Transmembrane helix</keyword>
<feature type="transmembrane region" description="Helical" evidence="1">
    <location>
        <begin position="79"/>
        <end position="100"/>
    </location>
</feature>
<sequence>MGFFFIFYSFYFFIMFLFMFLGWWTFEELYSFWFSGLVYKYFCFSSYSCLVFLFYGLIFLSGVLSLLTYVCGLVNYNMYYNYVFFGVLFFFVFFWYFFFGGDFYFDFFSDFNFLLLYYDINYLSVFWLVIILILLLNFISFNLKGTYCLRGL</sequence>
<evidence type="ECO:0000313" key="2">
    <source>
        <dbReference type="EMBL" id="AGI51578.1"/>
    </source>
</evidence>
<accession>M9QD40</accession>
<protein>
    <submittedName>
        <fullName evidence="2">NADH dehydrogenase subunit 6</fullName>
    </submittedName>
</protein>
<geneLocation type="mitochondrion" evidence="2"/>
<keyword evidence="1" id="KW-0472">Membrane</keyword>
<keyword evidence="2" id="KW-0496">Mitochondrion</keyword>
<feature type="transmembrane region" description="Helical" evidence="1">
    <location>
        <begin position="5"/>
        <end position="24"/>
    </location>
</feature>
<feature type="transmembrane region" description="Helical" evidence="1">
    <location>
        <begin position="120"/>
        <end position="143"/>
    </location>
</feature>
<dbReference type="EMBL" id="KC305876">
    <property type="protein sequence ID" value="AGI51578.1"/>
    <property type="molecule type" value="Genomic_DNA"/>
</dbReference>